<evidence type="ECO:0000313" key="2">
    <source>
        <dbReference type="EMBL" id="MBO1805966.1"/>
    </source>
</evidence>
<keyword evidence="3" id="KW-1185">Reference proteome</keyword>
<comment type="caution">
    <text evidence="2">The sequence shown here is derived from an EMBL/GenBank/DDBJ whole genome shotgun (WGS) entry which is preliminary data.</text>
</comment>
<dbReference type="EMBL" id="JAGDYL010000021">
    <property type="protein sequence ID" value="MBO1805966.1"/>
    <property type="molecule type" value="Genomic_DNA"/>
</dbReference>
<proteinExistence type="predicted"/>
<reference evidence="2" key="1">
    <citation type="submission" date="2021-03" db="EMBL/GenBank/DDBJ databases">
        <title>Leucobacter chromiisoli sp. nov., isolated from chromium-containing soil of chemical plant.</title>
        <authorList>
            <person name="Xu Z."/>
        </authorList>
    </citation>
    <scope>NUCLEOTIDE SEQUENCE</scope>
    <source>
        <strain evidence="2">A2</strain>
    </source>
</reference>
<evidence type="ECO:0008006" key="4">
    <source>
        <dbReference type="Google" id="ProtNLM"/>
    </source>
</evidence>
<sequence length="499" mass="53683">MTAEQFWSVREHLVAIHQQARARRVSPWSTLGAVLAMVIARVDPKVSLPAIVGGRGSCNLFVSLVGISGGGKGASIAAAADLLDFRGDRLVRADHRTLGSGEGISAAFVERVKGEDGTEIVHHTDGVLFEVAEVDTLSALGSRAGSSLMPELRKMWSGERLGFQNRDRATSLPVEAHSYRAALIVGVQPARSAAILDDAAGGTPQRFVWFSTEDPDAPDRAPAPPARIRWENPAPSVIPNSESGMRGMQVCDTAWTAIERAQVQRLRGDGHALDGHALLSRLKVAAALALLEMRGDVNDEDWELAGVIMQHSDQTRQKCVDALTAVSRQANAQRAELRAEAVVKTDDHLVAKCKERIVSKLGDEWIGSGALRPKITAKLREHFEVAVTELVESGAIEVAADQYQGQDRTRYRLAVQSALTKSSALPIRPDSPRNHADLSTDKTALTKSSALPAIVSPDPSESRVCAVCGGSLEGKRPHAITCSDTCRKRLSTQNRRANP</sequence>
<dbReference type="RefSeq" id="WP_208046437.1">
    <property type="nucleotide sequence ID" value="NZ_JAGDYL010000021.1"/>
</dbReference>
<feature type="region of interest" description="Disordered" evidence="1">
    <location>
        <begin position="424"/>
        <end position="443"/>
    </location>
</feature>
<name>A0A939LXL7_9MICO</name>
<gene>
    <name evidence="2" type="ORF">J4H91_11665</name>
</gene>
<dbReference type="AlphaFoldDB" id="A0A939LXL7"/>
<feature type="compositionally biased region" description="Basic and acidic residues" evidence="1">
    <location>
        <begin position="430"/>
        <end position="440"/>
    </location>
</feature>
<protein>
    <recommendedName>
        <fullName evidence="4">DUF3987 domain-containing protein</fullName>
    </recommendedName>
</protein>
<organism evidence="2 3">
    <name type="scientific">Leucobacter ruminantium</name>
    <dbReference type="NCBI Taxonomy" id="1289170"/>
    <lineage>
        <taxon>Bacteria</taxon>
        <taxon>Bacillati</taxon>
        <taxon>Actinomycetota</taxon>
        <taxon>Actinomycetes</taxon>
        <taxon>Micrococcales</taxon>
        <taxon>Microbacteriaceae</taxon>
        <taxon>Leucobacter</taxon>
    </lineage>
</organism>
<evidence type="ECO:0000256" key="1">
    <source>
        <dbReference type="SAM" id="MobiDB-lite"/>
    </source>
</evidence>
<evidence type="ECO:0000313" key="3">
    <source>
        <dbReference type="Proteomes" id="UP000664398"/>
    </source>
</evidence>
<feature type="region of interest" description="Disordered" evidence="1">
    <location>
        <begin position="211"/>
        <end position="245"/>
    </location>
</feature>
<accession>A0A939LXL7</accession>
<dbReference type="Proteomes" id="UP000664398">
    <property type="component" value="Unassembled WGS sequence"/>
</dbReference>